<reference evidence="1" key="1">
    <citation type="submission" date="2021-01" db="EMBL/GenBank/DDBJ databases">
        <authorList>
            <person name="Corre E."/>
            <person name="Pelletier E."/>
            <person name="Niang G."/>
            <person name="Scheremetjew M."/>
            <person name="Finn R."/>
            <person name="Kale V."/>
            <person name="Holt S."/>
            <person name="Cochrane G."/>
            <person name="Meng A."/>
            <person name="Brown T."/>
            <person name="Cohen L."/>
        </authorList>
    </citation>
    <scope>NUCLEOTIDE SEQUENCE</scope>
    <source>
        <strain evidence="1">10249 10 AB</strain>
    </source>
</reference>
<evidence type="ECO:0000313" key="1">
    <source>
        <dbReference type="EMBL" id="CAE0727464.1"/>
    </source>
</evidence>
<dbReference type="AlphaFoldDB" id="A0A7S4AUT2"/>
<accession>A0A7S4AUT2</accession>
<gene>
    <name evidence="1" type="ORF">PAUS00366_LOCUS20247</name>
</gene>
<dbReference type="EMBL" id="HBIX01030418">
    <property type="protein sequence ID" value="CAE0727464.1"/>
    <property type="molecule type" value="Transcribed_RNA"/>
</dbReference>
<name>A0A7S4AUT2_9STRA</name>
<organism evidence="1">
    <name type="scientific">Pseudo-nitzschia australis</name>
    <dbReference type="NCBI Taxonomy" id="44445"/>
    <lineage>
        <taxon>Eukaryota</taxon>
        <taxon>Sar</taxon>
        <taxon>Stramenopiles</taxon>
        <taxon>Ochrophyta</taxon>
        <taxon>Bacillariophyta</taxon>
        <taxon>Bacillariophyceae</taxon>
        <taxon>Bacillariophycidae</taxon>
        <taxon>Bacillariales</taxon>
        <taxon>Bacillariaceae</taxon>
        <taxon>Pseudo-nitzschia</taxon>
    </lineage>
</organism>
<sequence length="247" mass="28347">MMHNSNDQDRVSCITKDNFFSDELVRPPCRMPSCCTRSSSHRRRSQDCIFPMKGVTESLENDCGSDGFTVTLGNVPTACSPQRTSSDVDDDDNDDDDDDDWISCWNPSIDNTLPDAAHPTLKRKRGIKHLFRKSWLDYGRIFNSDECEENHYRKKQDQPEWDGTEDPVIVSGMHDRVSVIEADKSEKPYGFVTEQFSPKTKKAGQKKLDFQNALHAQKKQPWMKHKTSKTYAPVNTKGALTKQRVYY</sequence>
<protein>
    <submittedName>
        <fullName evidence="1">Uncharacterized protein</fullName>
    </submittedName>
</protein>
<proteinExistence type="predicted"/>